<accession>A0A813EVM3</accession>
<evidence type="ECO:0000313" key="2">
    <source>
        <dbReference type="EMBL" id="CAE8601831.1"/>
    </source>
</evidence>
<keyword evidence="3" id="KW-1185">Reference proteome</keyword>
<feature type="compositionally biased region" description="Pro residues" evidence="1">
    <location>
        <begin position="188"/>
        <end position="197"/>
    </location>
</feature>
<feature type="non-terminal residue" evidence="2">
    <location>
        <position position="209"/>
    </location>
</feature>
<comment type="caution">
    <text evidence="2">The sequence shown here is derived from an EMBL/GenBank/DDBJ whole genome shotgun (WGS) entry which is preliminary data.</text>
</comment>
<evidence type="ECO:0000313" key="3">
    <source>
        <dbReference type="Proteomes" id="UP000654075"/>
    </source>
</evidence>
<dbReference type="InterPro" id="IPR010736">
    <property type="entry name" value="SHIPPO-rpt"/>
</dbReference>
<dbReference type="OMA" id="ENDPAMP"/>
<dbReference type="Pfam" id="PF07004">
    <property type="entry name" value="SHIPPO-rpt"/>
    <property type="match status" value="2"/>
</dbReference>
<dbReference type="Proteomes" id="UP000654075">
    <property type="component" value="Unassembled WGS sequence"/>
</dbReference>
<dbReference type="AlphaFoldDB" id="A0A813EVM3"/>
<feature type="region of interest" description="Disordered" evidence="1">
    <location>
        <begin position="71"/>
        <end position="131"/>
    </location>
</feature>
<dbReference type="EMBL" id="CAJNNV010013586">
    <property type="protein sequence ID" value="CAE8601831.1"/>
    <property type="molecule type" value="Genomic_DNA"/>
</dbReference>
<reference evidence="2" key="1">
    <citation type="submission" date="2021-02" db="EMBL/GenBank/DDBJ databases">
        <authorList>
            <person name="Dougan E. K."/>
            <person name="Rhodes N."/>
            <person name="Thang M."/>
            <person name="Chan C."/>
        </authorList>
    </citation>
    <scope>NUCLEOTIDE SEQUENCE</scope>
</reference>
<protein>
    <submittedName>
        <fullName evidence="2">Uncharacterized protein</fullName>
    </submittedName>
</protein>
<dbReference type="PANTHER" id="PTHR21580">
    <property type="entry name" value="SHIPPO-1-RELATED"/>
    <property type="match status" value="1"/>
</dbReference>
<organism evidence="2 3">
    <name type="scientific">Polarella glacialis</name>
    <name type="common">Dinoflagellate</name>
    <dbReference type="NCBI Taxonomy" id="89957"/>
    <lineage>
        <taxon>Eukaryota</taxon>
        <taxon>Sar</taxon>
        <taxon>Alveolata</taxon>
        <taxon>Dinophyceae</taxon>
        <taxon>Suessiales</taxon>
        <taxon>Suessiaceae</taxon>
        <taxon>Polarella</taxon>
    </lineage>
</organism>
<sequence>ASRFKRSAAYGFGSSGRVVFPISKIPGPGAYDSCGAAHRVIGSGNRGFSLTPRRNLTDGGYRQNNGLVVSPGPGSHDVHAALGKNGPSYTATPRRPLPARIPLPGPGSYECSSKTMAKPPGKDPSWGFGTSRRPELVKVRNRDTDGTHSVKGASTSRAWSGCTPGPGSYESQSIVGEGPKYEFGARRPFPPKAPSPGPADHGGYYSIFA</sequence>
<feature type="compositionally biased region" description="Pro residues" evidence="1">
    <location>
        <begin position="95"/>
        <end position="105"/>
    </location>
</feature>
<evidence type="ECO:0000256" key="1">
    <source>
        <dbReference type="SAM" id="MobiDB-lite"/>
    </source>
</evidence>
<dbReference type="InterPro" id="IPR051291">
    <property type="entry name" value="CIMAP"/>
</dbReference>
<gene>
    <name evidence="2" type="ORF">PGLA1383_LOCUS20102</name>
</gene>
<name>A0A813EVM3_POLGL</name>
<dbReference type="PANTHER" id="PTHR21580:SF28">
    <property type="entry name" value="BOREALIN N-TERMINAL DOMAIN-CONTAINING PROTEIN-RELATED"/>
    <property type="match status" value="1"/>
</dbReference>
<feature type="region of interest" description="Disordered" evidence="1">
    <location>
        <begin position="144"/>
        <end position="209"/>
    </location>
</feature>
<proteinExistence type="predicted"/>